<dbReference type="NCBIfam" id="TIGR03837">
    <property type="entry name" value="efp_Arg_rhamno"/>
    <property type="match status" value="1"/>
</dbReference>
<dbReference type="Pfam" id="PF10093">
    <property type="entry name" value="EarP"/>
    <property type="match status" value="1"/>
</dbReference>
<evidence type="ECO:0000256" key="5">
    <source>
        <dbReference type="ARBA" id="ARBA00024416"/>
    </source>
</evidence>
<evidence type="ECO:0000256" key="2">
    <source>
        <dbReference type="ARBA" id="ARBA00022679"/>
    </source>
</evidence>
<keyword evidence="1" id="KW-0328">Glycosyltransferase</keyword>
<name>A0ABY8BD08_9BURK</name>
<organism evidence="8 9">
    <name type="scientific">Pseudoduganella chitinolytica</name>
    <dbReference type="NCBI Taxonomy" id="34070"/>
    <lineage>
        <taxon>Bacteria</taxon>
        <taxon>Pseudomonadati</taxon>
        <taxon>Pseudomonadota</taxon>
        <taxon>Betaproteobacteria</taxon>
        <taxon>Burkholderiales</taxon>
        <taxon>Oxalobacteraceae</taxon>
        <taxon>Telluria group</taxon>
        <taxon>Pseudoduganella</taxon>
    </lineage>
</organism>
<dbReference type="Proteomes" id="UP001216510">
    <property type="component" value="Chromosome"/>
</dbReference>
<keyword evidence="8" id="KW-0251">Elongation factor</keyword>
<evidence type="ECO:0000313" key="8">
    <source>
        <dbReference type="EMBL" id="WEF33797.1"/>
    </source>
</evidence>
<keyword evidence="8" id="KW-0648">Protein biosynthesis</keyword>
<comment type="similarity">
    <text evidence="4">Belongs to the glycosyltransferase 104 family.</text>
</comment>
<dbReference type="GO" id="GO:0003746">
    <property type="term" value="F:translation elongation factor activity"/>
    <property type="evidence" value="ECO:0007669"/>
    <property type="project" value="UniProtKB-KW"/>
</dbReference>
<comment type="function">
    <text evidence="3">Protein-arginine rhamnosyltransferase that catalyzes the transfer of a single rhamnose to elongation factor P (EF-P) on 'Lys-32', a modification required for EF-P-dependent rescue of polyproline stalled ribosomes.</text>
</comment>
<evidence type="ECO:0000256" key="1">
    <source>
        <dbReference type="ARBA" id="ARBA00022676"/>
    </source>
</evidence>
<gene>
    <name evidence="8" type="primary">earP</name>
    <name evidence="8" type="ORF">PX653_03165</name>
</gene>
<proteinExistence type="inferred from homology"/>
<dbReference type="InterPro" id="IPR016633">
    <property type="entry name" value="EarP"/>
</dbReference>
<keyword evidence="2" id="KW-0808">Transferase</keyword>
<evidence type="ECO:0000256" key="3">
    <source>
        <dbReference type="ARBA" id="ARBA00024303"/>
    </source>
</evidence>
<evidence type="ECO:0000256" key="4">
    <source>
        <dbReference type="ARBA" id="ARBA00024346"/>
    </source>
</evidence>
<dbReference type="RefSeq" id="WP_277416483.1">
    <property type="nucleotide sequence ID" value="NZ_CP119083.1"/>
</dbReference>
<keyword evidence="9" id="KW-1185">Reference proteome</keyword>
<sequence>MPTPTTLAIFCKVVDNYGDIGICWRLARQLEREHGVQVTLWVDDLSSFRRICPGVDVAAAVQHVEGVLVRHWGGQDGAFAPADVADIVIEFFAVDIPPRYVEAMAQREPKPVWLNLEGLTAEEWVEGCHALPSMHPRLPLTKHFYFPGFTPRTGGLLRERGLLAERDRFQADPAAAPAFLTGLGVTPAEQAALKVSLFCYRHAPVAALLDSWQAAPMPVTCLVPEGVATDTVEAFLGGPPNAGAVATRGALTVRVLPFVPQPDYDRLLWACDVNIVRGEDSFVRAQWARRPFVWHIYPQDENLHHKKLRAFLDRYCPDIASLAGFSLRWNGAPGEDNMERLSWAELWTALQADRNALLARGADWEKRMLEIGDLATNLLGFARSLR</sequence>
<evidence type="ECO:0000256" key="7">
    <source>
        <dbReference type="ARBA" id="ARBA00048472"/>
    </source>
</evidence>
<dbReference type="EMBL" id="CP119083">
    <property type="protein sequence ID" value="WEF33797.1"/>
    <property type="molecule type" value="Genomic_DNA"/>
</dbReference>
<dbReference type="PIRSF" id="PIRSF015557">
    <property type="entry name" value="UCP015557"/>
    <property type="match status" value="1"/>
</dbReference>
<protein>
    <recommendedName>
        <fullName evidence="5">Protein-arginine rhamnosyltransferase</fullName>
    </recommendedName>
    <alternativeName>
        <fullName evidence="6">EF-P arginine rhamnosyltransferase</fullName>
    </alternativeName>
</protein>
<accession>A0ABY8BD08</accession>
<evidence type="ECO:0000313" key="9">
    <source>
        <dbReference type="Proteomes" id="UP001216510"/>
    </source>
</evidence>
<reference evidence="8 9" key="1">
    <citation type="submission" date="2023-02" db="EMBL/GenBank/DDBJ databases">
        <title>Gemone sequence of Telluria chitinolytica ACM 3522T.</title>
        <authorList>
            <person name="Frediansyah A."/>
            <person name="Miess H."/>
            <person name="Gross H."/>
        </authorList>
    </citation>
    <scope>NUCLEOTIDE SEQUENCE [LARGE SCALE GENOMIC DNA]</scope>
    <source>
        <strain evidence="8 9">ACM 3522</strain>
    </source>
</reference>
<comment type="catalytic activity">
    <reaction evidence="7">
        <text>dTDP-beta-L-rhamnose + L-arginyl-[protein] = N(omega)-(alpha-L-rhamnosyl)-L-arginyl-[protein] + dTDP + H(+)</text>
        <dbReference type="Rhea" id="RHEA:66692"/>
        <dbReference type="Rhea" id="RHEA-COMP:10532"/>
        <dbReference type="Rhea" id="RHEA-COMP:17096"/>
        <dbReference type="ChEBI" id="CHEBI:15378"/>
        <dbReference type="ChEBI" id="CHEBI:29965"/>
        <dbReference type="ChEBI" id="CHEBI:57510"/>
        <dbReference type="ChEBI" id="CHEBI:58369"/>
        <dbReference type="ChEBI" id="CHEBI:167445"/>
    </reaction>
    <physiologicalReaction direction="left-to-right" evidence="7">
        <dbReference type="Rhea" id="RHEA:66693"/>
    </physiologicalReaction>
</comment>
<evidence type="ECO:0000256" key="6">
    <source>
        <dbReference type="ARBA" id="ARBA00030025"/>
    </source>
</evidence>